<dbReference type="AlphaFoldDB" id="A0AAN6TRP7"/>
<protein>
    <submittedName>
        <fullName evidence="2">Uncharacterized protein</fullName>
    </submittedName>
</protein>
<keyword evidence="1" id="KW-0812">Transmembrane</keyword>
<evidence type="ECO:0000313" key="3">
    <source>
        <dbReference type="Proteomes" id="UP001302602"/>
    </source>
</evidence>
<keyword evidence="1" id="KW-0472">Membrane</keyword>
<dbReference type="Proteomes" id="UP001302602">
    <property type="component" value="Unassembled WGS sequence"/>
</dbReference>
<gene>
    <name evidence="2" type="ORF">N657DRAFT_325494</name>
</gene>
<name>A0AAN6TRP7_9PEZI</name>
<organism evidence="2 3">
    <name type="scientific">Parathielavia appendiculata</name>
    <dbReference type="NCBI Taxonomy" id="2587402"/>
    <lineage>
        <taxon>Eukaryota</taxon>
        <taxon>Fungi</taxon>
        <taxon>Dikarya</taxon>
        <taxon>Ascomycota</taxon>
        <taxon>Pezizomycotina</taxon>
        <taxon>Sordariomycetes</taxon>
        <taxon>Sordariomycetidae</taxon>
        <taxon>Sordariales</taxon>
        <taxon>Chaetomiaceae</taxon>
        <taxon>Parathielavia</taxon>
    </lineage>
</organism>
<dbReference type="EMBL" id="MU853258">
    <property type="protein sequence ID" value="KAK4118861.1"/>
    <property type="molecule type" value="Genomic_DNA"/>
</dbReference>
<dbReference type="RefSeq" id="XP_062642634.1">
    <property type="nucleotide sequence ID" value="XM_062786821.1"/>
</dbReference>
<keyword evidence="3" id="KW-1185">Reference proteome</keyword>
<keyword evidence="1" id="KW-1133">Transmembrane helix</keyword>
<comment type="caution">
    <text evidence="2">The sequence shown here is derived from an EMBL/GenBank/DDBJ whole genome shotgun (WGS) entry which is preliminary data.</text>
</comment>
<reference evidence="2" key="1">
    <citation type="journal article" date="2023" name="Mol. Phylogenet. Evol.">
        <title>Genome-scale phylogeny and comparative genomics of the fungal order Sordariales.</title>
        <authorList>
            <person name="Hensen N."/>
            <person name="Bonometti L."/>
            <person name="Westerberg I."/>
            <person name="Brannstrom I.O."/>
            <person name="Guillou S."/>
            <person name="Cros-Aarteil S."/>
            <person name="Calhoun S."/>
            <person name="Haridas S."/>
            <person name="Kuo A."/>
            <person name="Mondo S."/>
            <person name="Pangilinan J."/>
            <person name="Riley R."/>
            <person name="LaButti K."/>
            <person name="Andreopoulos B."/>
            <person name="Lipzen A."/>
            <person name="Chen C."/>
            <person name="Yan M."/>
            <person name="Daum C."/>
            <person name="Ng V."/>
            <person name="Clum A."/>
            <person name="Steindorff A."/>
            <person name="Ohm R.A."/>
            <person name="Martin F."/>
            <person name="Silar P."/>
            <person name="Natvig D.O."/>
            <person name="Lalanne C."/>
            <person name="Gautier V."/>
            <person name="Ament-Velasquez S.L."/>
            <person name="Kruys A."/>
            <person name="Hutchinson M.I."/>
            <person name="Powell A.J."/>
            <person name="Barry K."/>
            <person name="Miller A.N."/>
            <person name="Grigoriev I.V."/>
            <person name="Debuchy R."/>
            <person name="Gladieux P."/>
            <person name="Hiltunen Thoren M."/>
            <person name="Johannesson H."/>
        </authorList>
    </citation>
    <scope>NUCLEOTIDE SEQUENCE</scope>
    <source>
        <strain evidence="2">CBS 731.68</strain>
    </source>
</reference>
<accession>A0AAN6TRP7</accession>
<proteinExistence type="predicted"/>
<sequence length="322" mass="35104">MLWQRTFVASFLAIGAYAGIGDFIMEGLRRNSPGVERRLEEMARANVRSFLQARQSAGLGGSSNTPLNADGSLDMAAWNEAANTACRDALRSMQRASNPSGACVCYNLPLLDNSTGTFEADLRLFQLSEPTGDFQGIPQDKIEIELSYNGASVSEVSQQAATPLKVRQVNSGDLPLLQSYLFIGQIDRDRMSDGLTIELQALVVPMVTLKAINGNGQTVSTNVSSNEASFVTGFFSQELVLSNFTMAQLAVDAELARLRNGTVAFVLPGVQLMIFPVGLIITSVWLALGLLAYGMGTYDRYNFREMHRRRMAVVEKGRVARI</sequence>
<feature type="transmembrane region" description="Helical" evidence="1">
    <location>
        <begin position="272"/>
        <end position="294"/>
    </location>
</feature>
<evidence type="ECO:0000313" key="2">
    <source>
        <dbReference type="EMBL" id="KAK4118861.1"/>
    </source>
</evidence>
<reference evidence="2" key="2">
    <citation type="submission" date="2023-05" db="EMBL/GenBank/DDBJ databases">
        <authorList>
            <consortium name="Lawrence Berkeley National Laboratory"/>
            <person name="Steindorff A."/>
            <person name="Hensen N."/>
            <person name="Bonometti L."/>
            <person name="Westerberg I."/>
            <person name="Brannstrom I.O."/>
            <person name="Guillou S."/>
            <person name="Cros-Aarteil S."/>
            <person name="Calhoun S."/>
            <person name="Haridas S."/>
            <person name="Kuo A."/>
            <person name="Mondo S."/>
            <person name="Pangilinan J."/>
            <person name="Riley R."/>
            <person name="Labutti K."/>
            <person name="Andreopoulos B."/>
            <person name="Lipzen A."/>
            <person name="Chen C."/>
            <person name="Yanf M."/>
            <person name="Daum C."/>
            <person name="Ng V."/>
            <person name="Clum A."/>
            <person name="Ohm R."/>
            <person name="Martin F."/>
            <person name="Silar P."/>
            <person name="Natvig D."/>
            <person name="Lalanne C."/>
            <person name="Gautier V."/>
            <person name="Ament-Velasquez S.L."/>
            <person name="Kruys A."/>
            <person name="Hutchinson M.I."/>
            <person name="Powell A.J."/>
            <person name="Barry K."/>
            <person name="Miller A.N."/>
            <person name="Grigoriev I.V."/>
            <person name="Debuchy R."/>
            <person name="Gladieux P."/>
            <person name="Thoren M.H."/>
            <person name="Johannesson H."/>
        </authorList>
    </citation>
    <scope>NUCLEOTIDE SEQUENCE</scope>
    <source>
        <strain evidence="2">CBS 731.68</strain>
    </source>
</reference>
<dbReference type="GeneID" id="87823591"/>
<evidence type="ECO:0000256" key="1">
    <source>
        <dbReference type="SAM" id="Phobius"/>
    </source>
</evidence>